<organism evidence="1 3">
    <name type="scientific">Bacteroides cellulosilyticus</name>
    <dbReference type="NCBI Taxonomy" id="246787"/>
    <lineage>
        <taxon>Bacteria</taxon>
        <taxon>Pseudomonadati</taxon>
        <taxon>Bacteroidota</taxon>
        <taxon>Bacteroidia</taxon>
        <taxon>Bacteroidales</taxon>
        <taxon>Bacteroidaceae</taxon>
        <taxon>Bacteroides</taxon>
    </lineage>
</organism>
<proteinExistence type="predicted"/>
<dbReference type="PATRIC" id="fig|246787.4.peg.2572"/>
<dbReference type="Proteomes" id="UP000283341">
    <property type="component" value="Unassembled WGS sequence"/>
</dbReference>
<gene>
    <name evidence="1" type="ORF">BcellWH2_02498</name>
    <name evidence="2" type="ORF">DWX97_15550</name>
</gene>
<evidence type="ECO:0000313" key="4">
    <source>
        <dbReference type="Proteomes" id="UP000283341"/>
    </source>
</evidence>
<accession>A0A0P0G0B4</accession>
<dbReference type="EMBL" id="CP012801">
    <property type="protein sequence ID" value="ALJ59737.1"/>
    <property type="molecule type" value="Genomic_DNA"/>
</dbReference>
<dbReference type="AlphaFoldDB" id="A0A0P0G0B4"/>
<protein>
    <submittedName>
        <fullName evidence="2">RSAM-modified peptide</fullName>
    </submittedName>
</protein>
<dbReference type="EMBL" id="QRVJ01000013">
    <property type="protein sequence ID" value="RGS35628.1"/>
    <property type="molecule type" value="Genomic_DNA"/>
</dbReference>
<evidence type="ECO:0000313" key="1">
    <source>
        <dbReference type="EMBL" id="ALJ59737.1"/>
    </source>
</evidence>
<dbReference type="NCBIfam" id="TIGR04149">
    <property type="entry name" value="GG_sam_targ_CFB"/>
    <property type="match status" value="1"/>
</dbReference>
<dbReference type="KEGG" id="bcel:BcellWH2_02498"/>
<name>A0A0P0G0B4_9BACE</name>
<evidence type="ECO:0000313" key="2">
    <source>
        <dbReference type="EMBL" id="RGS35628.1"/>
    </source>
</evidence>
<evidence type="ECO:0000313" key="3">
    <source>
        <dbReference type="Proteomes" id="UP000061809"/>
    </source>
</evidence>
<dbReference type="Proteomes" id="UP000061809">
    <property type="component" value="Chromosome"/>
</dbReference>
<reference evidence="1 3" key="1">
    <citation type="journal article" date="2015" name="Science">
        <title>Genetic determinants of in vivo fitness and diet responsiveness in multiple human gut Bacteroides.</title>
        <authorList>
            <person name="Wu M."/>
            <person name="McNulty N.P."/>
            <person name="Rodionov D.A."/>
            <person name="Khoroshkin M.S."/>
            <person name="Griffin N.W."/>
            <person name="Cheng J."/>
            <person name="Latreille P."/>
            <person name="Kerstetter R.A."/>
            <person name="Terrapon N."/>
            <person name="Henrissat B."/>
            <person name="Osterman A.L."/>
            <person name="Gordon J.I."/>
        </authorList>
    </citation>
    <scope>NUCLEOTIDE SEQUENCE [LARGE SCALE GENOMIC DNA]</scope>
    <source>
        <strain evidence="1 3">WH2</strain>
    </source>
</reference>
<sequence length="89" mass="9558">MKLKKLKLNALSEAGLKDKEMNALKGGNCCTCSCYHEGEAGYSSSADNRSANVNIGSGGHSTDGCNQYYECDENNEGWALPNPSEHLRA</sequence>
<dbReference type="InterPro" id="IPR026408">
    <property type="entry name" value="GG_sam_targ_CFB"/>
</dbReference>
<reference evidence="2 4" key="2">
    <citation type="submission" date="2018-08" db="EMBL/GenBank/DDBJ databases">
        <title>A genome reference for cultivated species of the human gut microbiota.</title>
        <authorList>
            <person name="Zou Y."/>
            <person name="Xue W."/>
            <person name="Luo G."/>
        </authorList>
    </citation>
    <scope>NUCLEOTIDE SEQUENCE [LARGE SCALE GENOMIC DNA]</scope>
    <source>
        <strain evidence="2 4">AF22-3AC</strain>
    </source>
</reference>
<dbReference type="RefSeq" id="WP_081679760.1">
    <property type="nucleotide sequence ID" value="NZ_CP012801.1"/>
</dbReference>